<gene>
    <name evidence="6" type="ORF">G4L39_13315</name>
</gene>
<keyword evidence="7" id="KW-1185">Reference proteome</keyword>
<keyword evidence="2 4" id="KW-0813">Transport</keyword>
<evidence type="ECO:0000313" key="7">
    <source>
        <dbReference type="Proteomes" id="UP000477311"/>
    </source>
</evidence>
<dbReference type="NCBIfam" id="TIGR02136">
    <property type="entry name" value="ptsS_2"/>
    <property type="match status" value="1"/>
</dbReference>
<keyword evidence="4" id="KW-0592">Phosphate transport</keyword>
<dbReference type="GO" id="GO:0006817">
    <property type="term" value="P:phosphate ion transport"/>
    <property type="evidence" value="ECO:0007669"/>
    <property type="project" value="UniProtKB-UniRule"/>
</dbReference>
<evidence type="ECO:0000259" key="5">
    <source>
        <dbReference type="Pfam" id="PF12849"/>
    </source>
</evidence>
<dbReference type="Gene3D" id="3.40.190.10">
    <property type="entry name" value="Periplasmic binding protein-like II"/>
    <property type="match status" value="2"/>
</dbReference>
<name>A0A6M1RSL0_9BACT</name>
<sequence length="314" mass="34339">MRRLIHPILLLPWSALALVVGWLVTGCGSRPSTPGGIPVKVIQNKGSDTMVNLAQAWAEAYRKVRPDVSVEVSGGGSGVGIAALIRGAVDVANSSRDLKPRELEEARASTGKEVQTFVVGFDALAVYVHPSNPLEEITLEQLEEIYAEGGRITRWSDLGVQMPEPRFDRIIRISRQSSSGTYEFFREHVLRNRDFKLGSNDMNGSKEVVELVATTPGAIGYSGMGYANPRVKMLRVARKKGEPAYAPTMENTVTRRYPIARSLLMCVLGEPEGEVKAYLDWVRSDAGQQLVEDNGFVPIPHTERTRPAPVGAGN</sequence>
<evidence type="ECO:0000256" key="2">
    <source>
        <dbReference type="ARBA" id="ARBA00022448"/>
    </source>
</evidence>
<feature type="domain" description="PBP" evidence="5">
    <location>
        <begin position="42"/>
        <end position="285"/>
    </location>
</feature>
<comment type="similarity">
    <text evidence="1 4">Belongs to the PstS family.</text>
</comment>
<accession>A0A6M1RSL0</accession>
<dbReference type="Proteomes" id="UP000477311">
    <property type="component" value="Unassembled WGS sequence"/>
</dbReference>
<evidence type="ECO:0000256" key="1">
    <source>
        <dbReference type="ARBA" id="ARBA00008725"/>
    </source>
</evidence>
<dbReference type="PANTHER" id="PTHR30570:SF1">
    <property type="entry name" value="PHOSPHATE-BINDING PROTEIN PSTS"/>
    <property type="match status" value="1"/>
</dbReference>
<comment type="caution">
    <text evidence="6">The sequence shown here is derived from an EMBL/GenBank/DDBJ whole genome shotgun (WGS) entry which is preliminary data.</text>
</comment>
<dbReference type="Pfam" id="PF12849">
    <property type="entry name" value="PBP_like_2"/>
    <property type="match status" value="1"/>
</dbReference>
<dbReference type="InterPro" id="IPR024370">
    <property type="entry name" value="PBP_domain"/>
</dbReference>
<dbReference type="InterPro" id="IPR050811">
    <property type="entry name" value="Phosphate_ABC_transporter"/>
</dbReference>
<organism evidence="6 7">
    <name type="scientific">Limisphaera ngatamarikiensis</name>
    <dbReference type="NCBI Taxonomy" id="1324935"/>
    <lineage>
        <taxon>Bacteria</taxon>
        <taxon>Pseudomonadati</taxon>
        <taxon>Verrucomicrobiota</taxon>
        <taxon>Verrucomicrobiia</taxon>
        <taxon>Limisphaerales</taxon>
        <taxon>Limisphaeraceae</taxon>
        <taxon>Limisphaera</taxon>
    </lineage>
</organism>
<dbReference type="CDD" id="cd13653">
    <property type="entry name" value="PBP2_phosphate_like_1"/>
    <property type="match status" value="1"/>
</dbReference>
<dbReference type="PANTHER" id="PTHR30570">
    <property type="entry name" value="PERIPLASMIC PHOSPHATE BINDING COMPONENT OF PHOSPHATE ABC TRANSPORTER"/>
    <property type="match status" value="1"/>
</dbReference>
<evidence type="ECO:0000313" key="6">
    <source>
        <dbReference type="EMBL" id="NGO40367.1"/>
    </source>
</evidence>
<dbReference type="AlphaFoldDB" id="A0A6M1RSL0"/>
<dbReference type="GO" id="GO:0042301">
    <property type="term" value="F:phosphate ion binding"/>
    <property type="evidence" value="ECO:0007669"/>
    <property type="project" value="UniProtKB-UniRule"/>
</dbReference>
<keyword evidence="3" id="KW-0732">Signal</keyword>
<dbReference type="EMBL" id="JAAKYA010000087">
    <property type="protein sequence ID" value="NGO40367.1"/>
    <property type="molecule type" value="Genomic_DNA"/>
</dbReference>
<reference evidence="6 7" key="1">
    <citation type="submission" date="2020-02" db="EMBL/GenBank/DDBJ databases">
        <title>Draft genome sequence of Limisphaera ngatamarikiensis NGM72.4T, a thermophilic Verrucomicrobia grouped in subdivision 3.</title>
        <authorList>
            <person name="Carere C.R."/>
            <person name="Steen J."/>
            <person name="Hugenholtz P."/>
            <person name="Stott M.B."/>
        </authorList>
    </citation>
    <scope>NUCLEOTIDE SEQUENCE [LARGE SCALE GENOMIC DNA]</scope>
    <source>
        <strain evidence="6 7">NGM72.4</strain>
    </source>
</reference>
<proteinExistence type="inferred from homology"/>
<dbReference type="PROSITE" id="PS51257">
    <property type="entry name" value="PROKAR_LIPOPROTEIN"/>
    <property type="match status" value="1"/>
</dbReference>
<protein>
    <recommendedName>
        <fullName evidence="4">Phosphate-binding protein</fullName>
    </recommendedName>
</protein>
<dbReference type="InterPro" id="IPR011862">
    <property type="entry name" value="Phos-bd"/>
</dbReference>
<evidence type="ECO:0000256" key="3">
    <source>
        <dbReference type="ARBA" id="ARBA00022729"/>
    </source>
</evidence>
<dbReference type="SUPFAM" id="SSF53850">
    <property type="entry name" value="Periplasmic binding protein-like II"/>
    <property type="match status" value="1"/>
</dbReference>
<comment type="function">
    <text evidence="4">Involved in the system for phosphate transport across the cytoplasmic membrane.</text>
</comment>
<evidence type="ECO:0000256" key="4">
    <source>
        <dbReference type="RuleBase" id="RU367119"/>
    </source>
</evidence>